<keyword evidence="3" id="KW-1185">Reference proteome</keyword>
<dbReference type="SMART" id="SM00849">
    <property type="entry name" value="Lactamase_B"/>
    <property type="match status" value="1"/>
</dbReference>
<evidence type="ECO:0000313" key="2">
    <source>
        <dbReference type="EMBL" id="GAA3828019.1"/>
    </source>
</evidence>
<dbReference type="InterPro" id="IPR036866">
    <property type="entry name" value="RibonucZ/Hydroxyglut_hydro"/>
</dbReference>
<comment type="caution">
    <text evidence="2">The sequence shown here is derived from an EMBL/GenBank/DDBJ whole genome shotgun (WGS) entry which is preliminary data.</text>
</comment>
<proteinExistence type="predicted"/>
<evidence type="ECO:0000313" key="3">
    <source>
        <dbReference type="Proteomes" id="UP001501009"/>
    </source>
</evidence>
<dbReference type="PANTHER" id="PTHR43546">
    <property type="entry name" value="UPF0173 METAL-DEPENDENT HYDROLASE MJ1163-RELATED"/>
    <property type="match status" value="1"/>
</dbReference>
<dbReference type="Proteomes" id="UP001501009">
    <property type="component" value="Unassembled WGS sequence"/>
</dbReference>
<dbReference type="CDD" id="cd06262">
    <property type="entry name" value="metallo-hydrolase-like_MBL-fold"/>
    <property type="match status" value="1"/>
</dbReference>
<evidence type="ECO:0000259" key="1">
    <source>
        <dbReference type="SMART" id="SM00849"/>
    </source>
</evidence>
<dbReference type="InterPro" id="IPR001279">
    <property type="entry name" value="Metallo-B-lactamas"/>
</dbReference>
<name>A0ABP7IVC8_9ACTN</name>
<dbReference type="Pfam" id="PF12706">
    <property type="entry name" value="Lactamase_B_2"/>
    <property type="match status" value="1"/>
</dbReference>
<sequence>MDIDAKRRGPSVAAMLRGLRTPSLAPWTHLYESPAPLRPGAPRTLFLGVSTVLLDDGNTAFLTDGFFSRPGLLRVRFGRVRPSPARIAKALRQAGIDRLDAVFVVHSHYDHALDAPEVAAATGARLIGSASTRNIAAGHGFPDDRFQLAVTGEPFTIGRFTLTALPARHSPGDLAPGRVDQPLKPRTRATDYKTGDCYTLHVRHGERELLVHASAHSLPGALDGRRADTVYLGIGALGKQDEAFREEYWDRLVTSTGAQRVVPIHWDDFTRPLDRPLRPFPAFFDDFTATMTFLTRKAERTGVALALPVVGQRADPWPP</sequence>
<feature type="domain" description="Metallo-beta-lactamase" evidence="1">
    <location>
        <begin position="48"/>
        <end position="234"/>
    </location>
</feature>
<gene>
    <name evidence="2" type="ORF">GCM10022403_071590</name>
</gene>
<dbReference type="SUPFAM" id="SSF56281">
    <property type="entry name" value="Metallo-hydrolase/oxidoreductase"/>
    <property type="match status" value="1"/>
</dbReference>
<dbReference type="EMBL" id="BAABDE010000028">
    <property type="protein sequence ID" value="GAA3828019.1"/>
    <property type="molecule type" value="Genomic_DNA"/>
</dbReference>
<protein>
    <submittedName>
        <fullName evidence="2">MBL fold metallo-hydrolase</fullName>
    </submittedName>
</protein>
<dbReference type="Gene3D" id="3.60.15.10">
    <property type="entry name" value="Ribonuclease Z/Hydroxyacylglutathione hydrolase-like"/>
    <property type="match status" value="1"/>
</dbReference>
<accession>A0ABP7IVC8</accession>
<reference evidence="3" key="1">
    <citation type="journal article" date="2019" name="Int. J. Syst. Evol. Microbiol.">
        <title>The Global Catalogue of Microorganisms (GCM) 10K type strain sequencing project: providing services to taxonomists for standard genome sequencing and annotation.</title>
        <authorList>
            <consortium name="The Broad Institute Genomics Platform"/>
            <consortium name="The Broad Institute Genome Sequencing Center for Infectious Disease"/>
            <person name="Wu L."/>
            <person name="Ma J."/>
        </authorList>
    </citation>
    <scope>NUCLEOTIDE SEQUENCE [LARGE SCALE GENOMIC DNA]</scope>
    <source>
        <strain evidence="3">JCM 17138</strain>
    </source>
</reference>
<organism evidence="2 3">
    <name type="scientific">Streptomyces coacervatus</name>
    <dbReference type="NCBI Taxonomy" id="647381"/>
    <lineage>
        <taxon>Bacteria</taxon>
        <taxon>Bacillati</taxon>
        <taxon>Actinomycetota</taxon>
        <taxon>Actinomycetes</taxon>
        <taxon>Kitasatosporales</taxon>
        <taxon>Streptomycetaceae</taxon>
        <taxon>Streptomyces</taxon>
    </lineage>
</organism>
<dbReference type="InterPro" id="IPR050114">
    <property type="entry name" value="UPF0173_UPF0282_UlaG_hydrolase"/>
</dbReference>
<dbReference type="RefSeq" id="WP_275776405.1">
    <property type="nucleotide sequence ID" value="NZ_BAABDE010000028.1"/>
</dbReference>